<evidence type="ECO:0000256" key="2">
    <source>
        <dbReference type="ARBA" id="ARBA00022603"/>
    </source>
</evidence>
<evidence type="ECO:0000256" key="5">
    <source>
        <dbReference type="ARBA" id="ARBA00023014"/>
    </source>
</evidence>
<dbReference type="PANTHER" id="PTHR11061">
    <property type="entry name" value="RNA M5U METHYLTRANSFERASE"/>
    <property type="match status" value="1"/>
</dbReference>
<dbReference type="InterPro" id="IPR010280">
    <property type="entry name" value="U5_MeTrfase_fam"/>
</dbReference>
<organism evidence="7 8">
    <name type="scientific">Palleronia sediminis</name>
    <dbReference type="NCBI Taxonomy" id="2547833"/>
    <lineage>
        <taxon>Bacteria</taxon>
        <taxon>Pseudomonadati</taxon>
        <taxon>Pseudomonadota</taxon>
        <taxon>Alphaproteobacteria</taxon>
        <taxon>Rhodobacterales</taxon>
        <taxon>Roseobacteraceae</taxon>
        <taxon>Palleronia</taxon>
    </lineage>
</organism>
<evidence type="ECO:0000256" key="3">
    <source>
        <dbReference type="ARBA" id="ARBA00022679"/>
    </source>
</evidence>
<keyword evidence="1" id="KW-0479">Metal-binding</keyword>
<keyword evidence="4 6" id="KW-0949">S-adenosyl-L-methionine</keyword>
<evidence type="ECO:0000256" key="6">
    <source>
        <dbReference type="PROSITE-ProRule" id="PRU01024"/>
    </source>
</evidence>
<dbReference type="RefSeq" id="WP_133397285.1">
    <property type="nucleotide sequence ID" value="NZ_SNAA01000013.1"/>
</dbReference>
<feature type="binding site" evidence="6">
    <location>
        <position position="338"/>
    </location>
    <ligand>
        <name>S-adenosyl-L-methionine</name>
        <dbReference type="ChEBI" id="CHEBI:59789"/>
    </ligand>
</feature>
<dbReference type="GO" id="GO:0070475">
    <property type="term" value="P:rRNA base methylation"/>
    <property type="evidence" value="ECO:0007669"/>
    <property type="project" value="TreeGrafter"/>
</dbReference>
<feature type="binding site" evidence="6">
    <location>
        <position position="290"/>
    </location>
    <ligand>
        <name>S-adenosyl-L-methionine</name>
        <dbReference type="ChEBI" id="CHEBI:59789"/>
    </ligand>
</feature>
<feature type="binding site" evidence="6">
    <location>
        <position position="270"/>
    </location>
    <ligand>
        <name>S-adenosyl-L-methionine</name>
        <dbReference type="ChEBI" id="CHEBI:59789"/>
    </ligand>
</feature>
<comment type="caution">
    <text evidence="7">The sequence shown here is derived from an EMBL/GenBank/DDBJ whole genome shotgun (WGS) entry which is preliminary data.</text>
</comment>
<dbReference type="EMBL" id="SNAA01000013">
    <property type="protein sequence ID" value="TDL78161.1"/>
    <property type="molecule type" value="Genomic_DNA"/>
</dbReference>
<dbReference type="CDD" id="cd02440">
    <property type="entry name" value="AdoMet_MTases"/>
    <property type="match status" value="1"/>
</dbReference>
<protein>
    <submittedName>
        <fullName evidence="7">Class I SAM-dependent RNA methyltransferase</fullName>
    </submittedName>
</protein>
<dbReference type="GO" id="GO:0070041">
    <property type="term" value="F:rRNA (uridine-C5-)-methyltransferase activity"/>
    <property type="evidence" value="ECO:0007669"/>
    <property type="project" value="TreeGrafter"/>
</dbReference>
<dbReference type="Proteomes" id="UP000295701">
    <property type="component" value="Unassembled WGS sequence"/>
</dbReference>
<dbReference type="PANTHER" id="PTHR11061:SF49">
    <property type="entry name" value="23S RRNA (URACIL(1939)-C(5))-METHYLTRANSFERASE RLMD"/>
    <property type="match status" value="1"/>
</dbReference>
<gene>
    <name evidence="7" type="ORF">E2L08_11745</name>
</gene>
<evidence type="ECO:0000313" key="7">
    <source>
        <dbReference type="EMBL" id="TDL78161.1"/>
    </source>
</evidence>
<comment type="similarity">
    <text evidence="6">Belongs to the class I-like SAM-binding methyltransferase superfamily. RNA M5U methyltransferase family.</text>
</comment>
<evidence type="ECO:0000256" key="1">
    <source>
        <dbReference type="ARBA" id="ARBA00022485"/>
    </source>
</evidence>
<evidence type="ECO:0000313" key="8">
    <source>
        <dbReference type="Proteomes" id="UP000295701"/>
    </source>
</evidence>
<dbReference type="OrthoDB" id="9804590at2"/>
<keyword evidence="1" id="KW-0408">Iron</keyword>
<feature type="binding site" evidence="6">
    <location>
        <position position="243"/>
    </location>
    <ligand>
        <name>S-adenosyl-L-methionine</name>
        <dbReference type="ChEBI" id="CHEBI:59789"/>
    </ligand>
</feature>
<evidence type="ECO:0000256" key="4">
    <source>
        <dbReference type="ARBA" id="ARBA00022691"/>
    </source>
</evidence>
<accession>A0A4R6A3E9</accession>
<dbReference type="SUPFAM" id="SSF53335">
    <property type="entry name" value="S-adenosyl-L-methionine-dependent methyltransferases"/>
    <property type="match status" value="1"/>
</dbReference>
<keyword evidence="1" id="KW-0004">4Fe-4S</keyword>
<keyword evidence="8" id="KW-1185">Reference proteome</keyword>
<dbReference type="AlphaFoldDB" id="A0A4R6A3E9"/>
<feature type="active site" description="Nucleophile" evidence="6">
    <location>
        <position position="364"/>
    </location>
</feature>
<dbReference type="InterPro" id="IPR012340">
    <property type="entry name" value="NA-bd_OB-fold"/>
</dbReference>
<dbReference type="GO" id="GO:0051539">
    <property type="term" value="F:4 iron, 4 sulfur cluster binding"/>
    <property type="evidence" value="ECO:0007669"/>
    <property type="project" value="UniProtKB-KW"/>
</dbReference>
<name>A0A4R6A3E9_9RHOB</name>
<proteinExistence type="inferred from homology"/>
<dbReference type="InterPro" id="IPR029063">
    <property type="entry name" value="SAM-dependent_MTases_sf"/>
</dbReference>
<reference evidence="7 8" key="1">
    <citation type="submission" date="2019-03" db="EMBL/GenBank/DDBJ databases">
        <title>Primorskyibacter sp. SS33 isolated from sediments.</title>
        <authorList>
            <person name="Xunke S."/>
        </authorList>
    </citation>
    <scope>NUCLEOTIDE SEQUENCE [LARGE SCALE GENOMIC DNA]</scope>
    <source>
        <strain evidence="7 8">SS33</strain>
    </source>
</reference>
<dbReference type="Gene3D" id="3.40.50.150">
    <property type="entry name" value="Vaccinia Virus protein VP39"/>
    <property type="match status" value="1"/>
</dbReference>
<sequence>MTAERLVIERLGHRGDGIAPGPVFVPRTLPGEEVEGTVEEGRMPAPRILAPSAERVRPRCRHYLTCGGCAVMHAADPFVAAWKTGIVTEALRAQGLDAPVVGIATSSPNTRRRAALSGRRTKAGALVGLHRRGSDQIVAVPDCHVLAPPILAGLPALEALVAAGGSRKHEMTLRVTASESGLDVATEGGKPLDRALSERLAELAGLHDLARLTWEGEPVAEARRPVIRFAGVEVSPPPGAFLQATEEGQSALIASVAKAIGPAGRVVDLFAGCGTFALPLSRGAEVHAVESDAPALEALGAAWRRGTGLRALTVARRDLFRDPLTALELGGFDAAVIDPPRAGAEAQVTEIARSGLSVVASVSCNPVSFARDARILAGAGFALDWVRVVDQFRWSPHVEIAAAFSR</sequence>
<dbReference type="PROSITE" id="PS51687">
    <property type="entry name" value="SAM_MT_RNA_M5U"/>
    <property type="match status" value="1"/>
</dbReference>
<keyword evidence="2 6" id="KW-0489">Methyltransferase</keyword>
<keyword evidence="5" id="KW-0411">Iron-sulfur</keyword>
<keyword evidence="3 6" id="KW-0808">Transferase</keyword>
<dbReference type="Gene3D" id="2.40.50.1070">
    <property type="match status" value="1"/>
</dbReference>
<dbReference type="Gene3D" id="2.40.50.140">
    <property type="entry name" value="Nucleic acid-binding proteins"/>
    <property type="match status" value="1"/>
</dbReference>